<evidence type="ECO:0000313" key="2">
    <source>
        <dbReference type="EnsemblMetazoa" id="GPPI020342-PA"/>
    </source>
</evidence>
<feature type="compositionally biased region" description="Basic and acidic residues" evidence="1">
    <location>
        <begin position="168"/>
        <end position="193"/>
    </location>
</feature>
<dbReference type="EnsemblMetazoa" id="GPPI020342-RA">
    <property type="protein sequence ID" value="GPPI020342-PA"/>
    <property type="gene ID" value="GPPI020342"/>
</dbReference>
<name>A0A1B0B6C4_9MUSC</name>
<organism evidence="2 3">
    <name type="scientific">Glossina palpalis gambiensis</name>
    <dbReference type="NCBI Taxonomy" id="67801"/>
    <lineage>
        <taxon>Eukaryota</taxon>
        <taxon>Metazoa</taxon>
        <taxon>Ecdysozoa</taxon>
        <taxon>Arthropoda</taxon>
        <taxon>Hexapoda</taxon>
        <taxon>Insecta</taxon>
        <taxon>Pterygota</taxon>
        <taxon>Neoptera</taxon>
        <taxon>Endopterygota</taxon>
        <taxon>Diptera</taxon>
        <taxon>Brachycera</taxon>
        <taxon>Muscomorpha</taxon>
        <taxon>Hippoboscoidea</taxon>
        <taxon>Glossinidae</taxon>
        <taxon>Glossina</taxon>
    </lineage>
</organism>
<reference evidence="2" key="2">
    <citation type="submission" date="2020-05" db="UniProtKB">
        <authorList>
            <consortium name="EnsemblMetazoa"/>
        </authorList>
    </citation>
    <scope>IDENTIFICATION</scope>
    <source>
        <strain evidence="2">IAEA</strain>
    </source>
</reference>
<dbReference type="PANTHER" id="PTHR38338">
    <property type="entry name" value="AGAP013079-PA"/>
    <property type="match status" value="1"/>
</dbReference>
<sequence length="417" mass="45962">MCSKASKKRRKTATMAFMMPVMKNNFEIYKDTRSRKTSECSNASSNGAGPSVASGAVGVGMPPCKGRQRKSESFATSPLHTQRMQMQRCQSQRTFPRNASKSSQGSVSATISPTRSFCQSSNTSPQKTATTSTTNTSSQNDLTKFHWPKHQQNEEEHEVKQPTAPVAKRSEAAKHRQTEKGNEDDENKRREICKSSIKAEPVARKDIRLAITQTPDIVKSTSINSSSLKNSPKVDLKHNCGKIVHATNIFNRPSVGPGPINWRLTAVPLVRAQLNKCNRKLAKLHLHCTGSPLTSHLLLTSGSTINLFTSSSEASNMHSHPEIGPTAIVGEQSQLLQQSGLGQETQHAAVEKPNRGRTKSKRKQFVNSHKSVCTIPTLTNMDQIHSMVGWKIFNYFLIRAVITTVKVRSGVMVQGEF</sequence>
<dbReference type="AlphaFoldDB" id="A0A1B0B6C4"/>
<protein>
    <submittedName>
        <fullName evidence="2">Uncharacterized protein</fullName>
    </submittedName>
</protein>
<feature type="compositionally biased region" description="Low complexity" evidence="1">
    <location>
        <begin position="41"/>
        <end position="60"/>
    </location>
</feature>
<proteinExistence type="predicted"/>
<accession>A0A1B0B6C4</accession>
<feature type="compositionally biased region" description="Polar residues" evidence="1">
    <location>
        <begin position="94"/>
        <end position="122"/>
    </location>
</feature>
<dbReference type="VEuPathDB" id="VectorBase:GPPI020342"/>
<feature type="compositionally biased region" description="Basic and acidic residues" evidence="1">
    <location>
        <begin position="151"/>
        <end position="160"/>
    </location>
</feature>
<feature type="region of interest" description="Disordered" evidence="1">
    <location>
        <begin position="32"/>
        <end position="195"/>
    </location>
</feature>
<feature type="compositionally biased region" description="Low complexity" evidence="1">
    <location>
        <begin position="82"/>
        <end position="93"/>
    </location>
</feature>
<feature type="compositionally biased region" description="Low complexity" evidence="1">
    <location>
        <begin position="123"/>
        <end position="138"/>
    </location>
</feature>
<dbReference type="PANTHER" id="PTHR38338:SF1">
    <property type="entry name" value="AGAP013079-PA"/>
    <property type="match status" value="1"/>
</dbReference>
<dbReference type="Proteomes" id="UP000092460">
    <property type="component" value="Unassembled WGS sequence"/>
</dbReference>
<keyword evidence="3" id="KW-1185">Reference proteome</keyword>
<evidence type="ECO:0000256" key="1">
    <source>
        <dbReference type="SAM" id="MobiDB-lite"/>
    </source>
</evidence>
<reference evidence="3" key="1">
    <citation type="submission" date="2015-01" db="EMBL/GenBank/DDBJ databases">
        <authorList>
            <person name="Aksoy S."/>
            <person name="Warren W."/>
            <person name="Wilson R.K."/>
        </authorList>
    </citation>
    <scope>NUCLEOTIDE SEQUENCE [LARGE SCALE GENOMIC DNA]</scope>
    <source>
        <strain evidence="3">IAEA</strain>
    </source>
</reference>
<evidence type="ECO:0000313" key="3">
    <source>
        <dbReference type="Proteomes" id="UP000092460"/>
    </source>
</evidence>
<dbReference type="EMBL" id="JXJN01009049">
    <property type="status" value="NOT_ANNOTATED_CDS"/>
    <property type="molecule type" value="Genomic_DNA"/>
</dbReference>